<evidence type="ECO:0000313" key="3">
    <source>
        <dbReference type="Proteomes" id="UP001151133"/>
    </source>
</evidence>
<dbReference type="InterPro" id="IPR007842">
    <property type="entry name" value="HEPN_dom"/>
</dbReference>
<dbReference type="Gene3D" id="1.20.120.330">
    <property type="entry name" value="Nucleotidyltransferases domain 2"/>
    <property type="match status" value="1"/>
</dbReference>
<dbReference type="PANTHER" id="PTHR33933:SF1">
    <property type="entry name" value="PROTEIN ADENYLYLTRANSFERASE MNTA-RELATED"/>
    <property type="match status" value="1"/>
</dbReference>
<dbReference type="SUPFAM" id="SSF81301">
    <property type="entry name" value="Nucleotidyltransferase"/>
    <property type="match status" value="1"/>
</dbReference>
<dbReference type="RefSeq" id="WP_264288527.1">
    <property type="nucleotide sequence ID" value="NZ_JAOZEV010000021.1"/>
</dbReference>
<dbReference type="PROSITE" id="PS50910">
    <property type="entry name" value="HEPN"/>
    <property type="match status" value="1"/>
</dbReference>
<keyword evidence="3" id="KW-1185">Reference proteome</keyword>
<dbReference type="Gene3D" id="3.30.460.10">
    <property type="entry name" value="Beta Polymerase, domain 2"/>
    <property type="match status" value="1"/>
</dbReference>
<dbReference type="CDD" id="cd05403">
    <property type="entry name" value="NT_KNTase_like"/>
    <property type="match status" value="1"/>
</dbReference>
<proteinExistence type="predicted"/>
<gene>
    <name evidence="2" type="ORF">OIU80_18860</name>
</gene>
<dbReference type="InterPro" id="IPR052548">
    <property type="entry name" value="Type_VII_TA_antitoxin"/>
</dbReference>
<dbReference type="Pfam" id="PF05168">
    <property type="entry name" value="HEPN"/>
    <property type="match status" value="1"/>
</dbReference>
<dbReference type="InterPro" id="IPR043519">
    <property type="entry name" value="NT_sf"/>
</dbReference>
<comment type="caution">
    <text evidence="2">The sequence shown here is derived from an EMBL/GenBank/DDBJ whole genome shotgun (WGS) entry which is preliminary data.</text>
</comment>
<accession>A0A9X3C9Y4</accession>
<evidence type="ECO:0000313" key="2">
    <source>
        <dbReference type="EMBL" id="MCV9934345.1"/>
    </source>
</evidence>
<reference evidence="2" key="1">
    <citation type="submission" date="2022-10" db="EMBL/GenBank/DDBJ databases">
        <title>Two novel species of Flavobacterium.</title>
        <authorList>
            <person name="Liu Q."/>
            <person name="Xin Y.-H."/>
        </authorList>
    </citation>
    <scope>NUCLEOTIDE SEQUENCE</scope>
    <source>
        <strain evidence="2">LS1R47</strain>
    </source>
</reference>
<evidence type="ECO:0000259" key="1">
    <source>
        <dbReference type="PROSITE" id="PS50910"/>
    </source>
</evidence>
<organism evidence="2 3">
    <name type="scientific">Flavobacterium frigoritolerans</name>
    <dbReference type="NCBI Taxonomy" id="2987686"/>
    <lineage>
        <taxon>Bacteria</taxon>
        <taxon>Pseudomonadati</taxon>
        <taxon>Bacteroidota</taxon>
        <taxon>Flavobacteriia</taxon>
        <taxon>Flavobacteriales</taxon>
        <taxon>Flavobacteriaceae</taxon>
        <taxon>Flavobacterium</taxon>
    </lineage>
</organism>
<dbReference type="EMBL" id="JAOZEV010000021">
    <property type="protein sequence ID" value="MCV9934345.1"/>
    <property type="molecule type" value="Genomic_DNA"/>
</dbReference>
<dbReference type="SMART" id="SM00748">
    <property type="entry name" value="HEPN"/>
    <property type="match status" value="1"/>
</dbReference>
<feature type="domain" description="HEPN" evidence="1">
    <location>
        <begin position="160"/>
        <end position="280"/>
    </location>
</feature>
<dbReference type="Proteomes" id="UP001151133">
    <property type="component" value="Unassembled WGS sequence"/>
</dbReference>
<sequence length="292" mass="34600">MKKSIAYLPQKKQRDLLRFVEQITARLPKTQMIILYGSYARNEFVDCDEKVEFGVPTSYRSDYDILVVTDGVTDQRATRMLDAIDDMYYQDPELQTPVEFIHENIKRLNEYIEAGRYFYTQIKEEGILLYDSEKFTLAEQRPLRFDEIKLQAEEYFKERFESANEFLLVAQFCYEEKLYKKGSFNLHQACENSFQTIRLVHTLTNPKQHNLSKLFSFTRKYSSDLLSVFPNDTIEEKRLFELLKSAYIEARYNPKFIVTKEDIDALLPKVKRLLEITKQISEAKIAEYAKLI</sequence>
<name>A0A9X3C9Y4_9FLAO</name>
<dbReference type="AlphaFoldDB" id="A0A9X3C9Y4"/>
<dbReference type="PANTHER" id="PTHR33933">
    <property type="entry name" value="NUCLEOTIDYLTRANSFERASE"/>
    <property type="match status" value="1"/>
</dbReference>
<protein>
    <submittedName>
        <fullName evidence="2">HEPN domain-containing protein</fullName>
    </submittedName>
</protein>
<dbReference type="SUPFAM" id="SSF81593">
    <property type="entry name" value="Nucleotidyltransferase substrate binding subunit/domain"/>
    <property type="match status" value="1"/>
</dbReference>